<evidence type="ECO:0000256" key="8">
    <source>
        <dbReference type="ARBA" id="ARBA00022723"/>
    </source>
</evidence>
<evidence type="ECO:0000259" key="13">
    <source>
        <dbReference type="PROSITE" id="PS51278"/>
    </source>
</evidence>
<dbReference type="EMBL" id="OE179079">
    <property type="protein sequence ID" value="CAD7567360.1"/>
    <property type="molecule type" value="Genomic_DNA"/>
</dbReference>
<dbReference type="GO" id="GO:0005737">
    <property type="term" value="C:cytoplasm"/>
    <property type="evidence" value="ECO:0007669"/>
    <property type="project" value="UniProtKB-SubCell"/>
</dbReference>
<evidence type="ECO:0000313" key="15">
    <source>
        <dbReference type="EMBL" id="CAD7567360.1"/>
    </source>
</evidence>
<dbReference type="NCBIfam" id="NF001628">
    <property type="entry name" value="PRK00414.1"/>
    <property type="match status" value="1"/>
</dbReference>
<evidence type="ECO:0000256" key="3">
    <source>
        <dbReference type="ARBA" id="ARBA00004496"/>
    </source>
</evidence>
<dbReference type="InterPro" id="IPR035461">
    <property type="entry name" value="GmhA/DiaA"/>
</dbReference>
<evidence type="ECO:0000256" key="1">
    <source>
        <dbReference type="ARBA" id="ARBA00000348"/>
    </source>
</evidence>
<evidence type="ECO:0000256" key="5">
    <source>
        <dbReference type="ARBA" id="ARBA00011881"/>
    </source>
</evidence>
<feature type="domain" description="Glutamine amidotransferase type-2" evidence="13">
    <location>
        <begin position="195"/>
        <end position="448"/>
    </location>
</feature>
<accession>A0A7R9P2H0</accession>
<dbReference type="CDD" id="cd05006">
    <property type="entry name" value="SIS_GmhA"/>
    <property type="match status" value="1"/>
</dbReference>
<feature type="domain" description="SIS" evidence="14">
    <location>
        <begin position="37"/>
        <end position="196"/>
    </location>
</feature>
<dbReference type="EC" id="5.3.1.28" evidence="6"/>
<dbReference type="InterPro" id="IPR017932">
    <property type="entry name" value="GATase_2_dom"/>
</dbReference>
<dbReference type="InterPro" id="IPR004515">
    <property type="entry name" value="Phosphoheptose_Isoase"/>
</dbReference>
<comment type="subunit">
    <text evidence="5">Homotetramer.</text>
</comment>
<evidence type="ECO:0000256" key="12">
    <source>
        <dbReference type="ARBA" id="ARBA00023277"/>
    </source>
</evidence>
<protein>
    <recommendedName>
        <fullName evidence="6">D-sedoheptulose-7-phosphate isomerase</fullName>
        <ecNumber evidence="6">5.3.1.28</ecNumber>
    </recommendedName>
</protein>
<dbReference type="GO" id="GO:0097367">
    <property type="term" value="F:carbohydrate derivative binding"/>
    <property type="evidence" value="ECO:0007669"/>
    <property type="project" value="InterPro"/>
</dbReference>
<comment type="cofactor">
    <cofactor evidence="2">
        <name>Zn(2+)</name>
        <dbReference type="ChEBI" id="CHEBI:29105"/>
    </cofactor>
</comment>
<comment type="catalytic activity">
    <reaction evidence="1">
        <text>2 D-sedoheptulose 7-phosphate = D-glycero-alpha-D-manno-heptose 7-phosphate + D-glycero-beta-D-manno-heptose 7-phosphate</text>
        <dbReference type="Rhea" id="RHEA:27489"/>
        <dbReference type="ChEBI" id="CHEBI:57483"/>
        <dbReference type="ChEBI" id="CHEBI:60203"/>
        <dbReference type="ChEBI" id="CHEBI:60204"/>
        <dbReference type="EC" id="5.3.1.28"/>
    </reaction>
</comment>
<dbReference type="GO" id="GO:0046872">
    <property type="term" value="F:metal ion binding"/>
    <property type="evidence" value="ECO:0007669"/>
    <property type="project" value="UniProtKB-KW"/>
</dbReference>
<organism evidence="15">
    <name type="scientific">Timema californicum</name>
    <name type="common">California timema</name>
    <name type="synonym">Walking stick</name>
    <dbReference type="NCBI Taxonomy" id="61474"/>
    <lineage>
        <taxon>Eukaryota</taxon>
        <taxon>Metazoa</taxon>
        <taxon>Ecdysozoa</taxon>
        <taxon>Arthropoda</taxon>
        <taxon>Hexapoda</taxon>
        <taxon>Insecta</taxon>
        <taxon>Pterygota</taxon>
        <taxon>Neoptera</taxon>
        <taxon>Polyneoptera</taxon>
        <taxon>Phasmatodea</taxon>
        <taxon>Timematodea</taxon>
        <taxon>Timematoidea</taxon>
        <taxon>Timematidae</taxon>
        <taxon>Timema</taxon>
    </lineage>
</organism>
<keyword evidence="10" id="KW-0315">Glutamine amidotransferase</keyword>
<reference evidence="15" key="1">
    <citation type="submission" date="2020-11" db="EMBL/GenBank/DDBJ databases">
        <authorList>
            <person name="Tran Van P."/>
        </authorList>
    </citation>
    <scope>NUCLEOTIDE SEQUENCE</scope>
</reference>
<gene>
    <name evidence="15" type="ORF">TCMB3V08_LOCUS162</name>
</gene>
<proteinExistence type="inferred from homology"/>
<dbReference type="Gene3D" id="3.40.50.10490">
    <property type="entry name" value="Glucose-6-phosphate isomerase like protein, domain 1"/>
    <property type="match status" value="1"/>
</dbReference>
<dbReference type="Pfam" id="PF13230">
    <property type="entry name" value="GATase_4"/>
    <property type="match status" value="1"/>
</dbReference>
<dbReference type="HAMAP" id="MF_00067">
    <property type="entry name" value="GmhA"/>
    <property type="match status" value="1"/>
</dbReference>
<evidence type="ECO:0000259" key="14">
    <source>
        <dbReference type="PROSITE" id="PS51464"/>
    </source>
</evidence>
<evidence type="ECO:0000256" key="6">
    <source>
        <dbReference type="ARBA" id="ARBA00012580"/>
    </source>
</evidence>
<evidence type="ECO:0000256" key="2">
    <source>
        <dbReference type="ARBA" id="ARBA00001947"/>
    </source>
</evidence>
<dbReference type="CDD" id="cd01908">
    <property type="entry name" value="YafJ"/>
    <property type="match status" value="1"/>
</dbReference>
<evidence type="ECO:0000256" key="11">
    <source>
        <dbReference type="ARBA" id="ARBA00023235"/>
    </source>
</evidence>
<dbReference type="SUPFAM" id="SSF53697">
    <property type="entry name" value="SIS domain"/>
    <property type="match status" value="1"/>
</dbReference>
<keyword evidence="7" id="KW-0963">Cytoplasm</keyword>
<dbReference type="PANTHER" id="PTHR42824:SF1">
    <property type="entry name" value="GLUTAMINE AMIDOTRANSFERASE YAFJ-RELATED"/>
    <property type="match status" value="1"/>
</dbReference>
<dbReference type="AlphaFoldDB" id="A0A7R9P2H0"/>
<comment type="subcellular location">
    <subcellularLocation>
        <location evidence="3">Cytoplasm</location>
    </subcellularLocation>
</comment>
<dbReference type="NCBIfam" id="TIGR00441">
    <property type="entry name" value="gmhA"/>
    <property type="match status" value="1"/>
</dbReference>
<evidence type="ECO:0000256" key="10">
    <source>
        <dbReference type="ARBA" id="ARBA00022962"/>
    </source>
</evidence>
<dbReference type="PANTHER" id="PTHR42824">
    <property type="entry name" value="GLUTAMINE AMIDOTRANSFERASE"/>
    <property type="match status" value="1"/>
</dbReference>
<comment type="similarity">
    <text evidence="4">Belongs to the SIS family. GmhA subfamily.</text>
</comment>
<evidence type="ECO:0000256" key="4">
    <source>
        <dbReference type="ARBA" id="ARBA00009894"/>
    </source>
</evidence>
<dbReference type="InterPro" id="IPR046348">
    <property type="entry name" value="SIS_dom_sf"/>
</dbReference>
<keyword evidence="8" id="KW-0479">Metal-binding</keyword>
<keyword evidence="12" id="KW-0119">Carbohydrate metabolism</keyword>
<evidence type="ECO:0000256" key="7">
    <source>
        <dbReference type="ARBA" id="ARBA00022490"/>
    </source>
</evidence>
<dbReference type="PROSITE" id="PS51278">
    <property type="entry name" value="GATASE_TYPE_2"/>
    <property type="match status" value="1"/>
</dbReference>
<dbReference type="InterPro" id="IPR001347">
    <property type="entry name" value="SIS_dom"/>
</dbReference>
<sequence length="448" mass="49998">MYQDIIRSELNEAADTLNKFLSDEANIHAIQRAAVLLADSFKEGGKVLSCGNGGSHCDAMHFAEELTGRYRENRPGYPAIAISDVSHLSCVSNDFGYDYVFSRYVEAVGRPGDVLLGLSTSGNSANIIKAIEAARAQGMKVITLTGKDGGKMAGSADIEIRVPHFGYADRIQEIHIKVIHILMLLIEKEMVVAMCELLGMSANVPTDICFSFTGLVQRGGGTGPHKDGWGITFYEDKGCRTFKDPLPSFNSPIARLVQEYPIKSHSVVAHIRQANRGQVSLENTHPFTRELWGRNWTYAHNGQLRGYRHLETGTFRPVGETDSEKAFCWILHQLATRYPRTPGNWPAVFRFIGELAGTLRQKGVFNMLLSDGRYLMAFCSTNLYWITRRAPFGRAQLLDQDVEVDFQQHTTPHDVVTVIATQPLTANETWQRIVPGEWALFCLGERQE</sequence>
<dbReference type="PROSITE" id="PS51464">
    <property type="entry name" value="SIS"/>
    <property type="match status" value="1"/>
</dbReference>
<dbReference type="InterPro" id="IPR026869">
    <property type="entry name" value="EgtC-like"/>
</dbReference>
<dbReference type="GO" id="GO:1901135">
    <property type="term" value="P:carbohydrate derivative metabolic process"/>
    <property type="evidence" value="ECO:0007669"/>
    <property type="project" value="InterPro"/>
</dbReference>
<name>A0A7R9P2H0_TIMCA</name>
<dbReference type="Gene3D" id="3.60.20.10">
    <property type="entry name" value="Glutamine Phosphoribosylpyrophosphate, subunit 1, domain 1"/>
    <property type="match status" value="1"/>
</dbReference>
<dbReference type="FunFam" id="3.40.50.10490:FF:000013">
    <property type="entry name" value="Phosphoheptose isomerase"/>
    <property type="match status" value="1"/>
</dbReference>
<dbReference type="InterPro" id="IPR029055">
    <property type="entry name" value="Ntn_hydrolases_N"/>
</dbReference>
<dbReference type="SUPFAM" id="SSF56235">
    <property type="entry name" value="N-terminal nucleophile aminohydrolases (Ntn hydrolases)"/>
    <property type="match status" value="1"/>
</dbReference>
<dbReference type="Pfam" id="PF13580">
    <property type="entry name" value="SIS_2"/>
    <property type="match status" value="1"/>
</dbReference>
<keyword evidence="9" id="KW-0862">Zinc</keyword>
<keyword evidence="11" id="KW-0413">Isomerase</keyword>
<dbReference type="GO" id="GO:0008968">
    <property type="term" value="F:D-sedoheptulose 7-phosphate isomerase activity"/>
    <property type="evidence" value="ECO:0007669"/>
    <property type="project" value="InterPro"/>
</dbReference>
<evidence type="ECO:0000256" key="9">
    <source>
        <dbReference type="ARBA" id="ARBA00022833"/>
    </source>
</evidence>